<dbReference type="EMBL" id="MU277251">
    <property type="protein sequence ID" value="KAI0057165.1"/>
    <property type="molecule type" value="Genomic_DNA"/>
</dbReference>
<protein>
    <submittedName>
        <fullName evidence="1">Uncharacterized protein</fullName>
    </submittedName>
</protein>
<name>A0ACB8SMJ2_9AGAM</name>
<gene>
    <name evidence="1" type="ORF">BV25DRAFT_1453335</name>
</gene>
<keyword evidence="2" id="KW-1185">Reference proteome</keyword>
<proteinExistence type="predicted"/>
<reference evidence="1" key="2">
    <citation type="journal article" date="2022" name="New Phytol.">
        <title>Evolutionary transition to the ectomycorrhizal habit in the genomes of a hyperdiverse lineage of mushroom-forming fungi.</title>
        <authorList>
            <person name="Looney B."/>
            <person name="Miyauchi S."/>
            <person name="Morin E."/>
            <person name="Drula E."/>
            <person name="Courty P.E."/>
            <person name="Kohler A."/>
            <person name="Kuo A."/>
            <person name="LaButti K."/>
            <person name="Pangilinan J."/>
            <person name="Lipzen A."/>
            <person name="Riley R."/>
            <person name="Andreopoulos W."/>
            <person name="He G."/>
            <person name="Johnson J."/>
            <person name="Nolan M."/>
            <person name="Tritt A."/>
            <person name="Barry K.W."/>
            <person name="Grigoriev I.V."/>
            <person name="Nagy L.G."/>
            <person name="Hibbett D."/>
            <person name="Henrissat B."/>
            <person name="Matheny P.B."/>
            <person name="Labbe J."/>
            <person name="Martin F.M."/>
        </authorList>
    </citation>
    <scope>NUCLEOTIDE SEQUENCE</scope>
    <source>
        <strain evidence="1">HHB10654</strain>
    </source>
</reference>
<evidence type="ECO:0000313" key="2">
    <source>
        <dbReference type="Proteomes" id="UP000814140"/>
    </source>
</evidence>
<organism evidence="1 2">
    <name type="scientific">Artomyces pyxidatus</name>
    <dbReference type="NCBI Taxonomy" id="48021"/>
    <lineage>
        <taxon>Eukaryota</taxon>
        <taxon>Fungi</taxon>
        <taxon>Dikarya</taxon>
        <taxon>Basidiomycota</taxon>
        <taxon>Agaricomycotina</taxon>
        <taxon>Agaricomycetes</taxon>
        <taxon>Russulales</taxon>
        <taxon>Auriscalpiaceae</taxon>
        <taxon>Artomyces</taxon>
    </lineage>
</organism>
<sequence>MHCLSCFRSHIRRVIGSKVNQSHTPLGVPPHDLRPFTPPRLSRSLNSVPTCLIAATIPHTPSIAPLVSSMPAIEGSVSSDFPTPNPFSGGFLFFFFAMLLYMTYAMLVFVVTFAIILLGYYTGLVLYYVFLEDLVLKYGPSVRDWWAGGPSRLCDSVCGSPARIAGYFARCFVQVRDRFAVLLDEIRKWTGRTDSREAVYVRLDSEELLAMLGSDEVKEIE</sequence>
<accession>A0ACB8SMJ2</accession>
<dbReference type="Proteomes" id="UP000814140">
    <property type="component" value="Unassembled WGS sequence"/>
</dbReference>
<comment type="caution">
    <text evidence="1">The sequence shown here is derived from an EMBL/GenBank/DDBJ whole genome shotgun (WGS) entry which is preliminary data.</text>
</comment>
<evidence type="ECO:0000313" key="1">
    <source>
        <dbReference type="EMBL" id="KAI0057165.1"/>
    </source>
</evidence>
<reference evidence="1" key="1">
    <citation type="submission" date="2021-03" db="EMBL/GenBank/DDBJ databases">
        <authorList>
            <consortium name="DOE Joint Genome Institute"/>
            <person name="Ahrendt S."/>
            <person name="Looney B.P."/>
            <person name="Miyauchi S."/>
            <person name="Morin E."/>
            <person name="Drula E."/>
            <person name="Courty P.E."/>
            <person name="Chicoki N."/>
            <person name="Fauchery L."/>
            <person name="Kohler A."/>
            <person name="Kuo A."/>
            <person name="Labutti K."/>
            <person name="Pangilinan J."/>
            <person name="Lipzen A."/>
            <person name="Riley R."/>
            <person name="Andreopoulos W."/>
            <person name="He G."/>
            <person name="Johnson J."/>
            <person name="Barry K.W."/>
            <person name="Grigoriev I.V."/>
            <person name="Nagy L."/>
            <person name="Hibbett D."/>
            <person name="Henrissat B."/>
            <person name="Matheny P.B."/>
            <person name="Labbe J."/>
            <person name="Martin F."/>
        </authorList>
    </citation>
    <scope>NUCLEOTIDE SEQUENCE</scope>
    <source>
        <strain evidence="1">HHB10654</strain>
    </source>
</reference>